<sequence>MLQDLHSPAATDAASEAHRHAYNAAFHLLDLSWHWDPVAFAAIHRYGRAGLKDWVQHEQPHLLRAYDLDFLVDAIESTKARCLAAYEHHAAKQGSVLLAA</sequence>
<evidence type="ECO:0000313" key="2">
    <source>
        <dbReference type="Proteomes" id="UP000599109"/>
    </source>
</evidence>
<protein>
    <submittedName>
        <fullName evidence="1">Uncharacterized protein</fullName>
    </submittedName>
</protein>
<proteinExistence type="predicted"/>
<dbReference type="RefSeq" id="WP_201673214.1">
    <property type="nucleotide sequence ID" value="NZ_JAEQNE010000001.1"/>
</dbReference>
<dbReference type="EMBL" id="JAEQNE010000001">
    <property type="protein sequence ID" value="MBL0390621.1"/>
    <property type="molecule type" value="Genomic_DNA"/>
</dbReference>
<dbReference type="Gene3D" id="1.10.150.240">
    <property type="entry name" value="Putative phosphatase, domain 2"/>
    <property type="match status" value="1"/>
</dbReference>
<gene>
    <name evidence="1" type="ORF">JJ685_05635</name>
</gene>
<comment type="caution">
    <text evidence="1">The sequence shown here is derived from an EMBL/GenBank/DDBJ whole genome shotgun (WGS) entry which is preliminary data.</text>
</comment>
<dbReference type="Proteomes" id="UP000599109">
    <property type="component" value="Unassembled WGS sequence"/>
</dbReference>
<dbReference type="AlphaFoldDB" id="A0A936YXX4"/>
<dbReference type="InterPro" id="IPR023198">
    <property type="entry name" value="PGP-like_dom2"/>
</dbReference>
<organism evidence="1 2">
    <name type="scientific">Ramlibacter monticola</name>
    <dbReference type="NCBI Taxonomy" id="1926872"/>
    <lineage>
        <taxon>Bacteria</taxon>
        <taxon>Pseudomonadati</taxon>
        <taxon>Pseudomonadota</taxon>
        <taxon>Betaproteobacteria</taxon>
        <taxon>Burkholderiales</taxon>
        <taxon>Comamonadaceae</taxon>
        <taxon>Ramlibacter</taxon>
    </lineage>
</organism>
<reference evidence="1 2" key="1">
    <citation type="journal article" date="2017" name="Int. J. Syst. Evol. Microbiol.">
        <title>Ramlibacter monticola sp. nov., isolated from forest soil.</title>
        <authorList>
            <person name="Chaudhary D.K."/>
            <person name="Kim J."/>
        </authorList>
    </citation>
    <scope>NUCLEOTIDE SEQUENCE [LARGE SCALE GENOMIC DNA]</scope>
    <source>
        <strain evidence="1 2">KACC 19175</strain>
    </source>
</reference>
<keyword evidence="2" id="KW-1185">Reference proteome</keyword>
<accession>A0A936YXX4</accession>
<evidence type="ECO:0000313" key="1">
    <source>
        <dbReference type="EMBL" id="MBL0390621.1"/>
    </source>
</evidence>
<name>A0A936YXX4_9BURK</name>